<dbReference type="Pfam" id="PF13181">
    <property type="entry name" value="TPR_8"/>
    <property type="match status" value="1"/>
</dbReference>
<evidence type="ECO:0000313" key="6">
    <source>
        <dbReference type="Proteomes" id="UP000009026"/>
    </source>
</evidence>
<dbReference type="Gene3D" id="1.25.40.10">
    <property type="entry name" value="Tetratricopeptide repeat domain"/>
    <property type="match status" value="1"/>
</dbReference>
<dbReference type="InterPro" id="IPR050491">
    <property type="entry name" value="AmpC-like"/>
</dbReference>
<evidence type="ECO:0000256" key="3">
    <source>
        <dbReference type="PROSITE-ProRule" id="PRU00339"/>
    </source>
</evidence>
<dbReference type="PANTHER" id="PTHR46825">
    <property type="entry name" value="D-ALANYL-D-ALANINE-CARBOXYPEPTIDASE/ENDOPEPTIDASE AMPH"/>
    <property type="match status" value="1"/>
</dbReference>
<feature type="domain" description="Beta-lactamase-related" evidence="4">
    <location>
        <begin position="39"/>
        <end position="351"/>
    </location>
</feature>
<dbReference type="InterPro" id="IPR019734">
    <property type="entry name" value="TPR_rpt"/>
</dbReference>
<dbReference type="eggNOG" id="COG0457">
    <property type="taxonomic scope" value="Bacteria"/>
</dbReference>
<dbReference type="Proteomes" id="UP000009026">
    <property type="component" value="Chromosome"/>
</dbReference>
<dbReference type="SUPFAM" id="SSF48452">
    <property type="entry name" value="TPR-like"/>
    <property type="match status" value="1"/>
</dbReference>
<sequence>MGARDRMLQRWMDVRLAVGLALVLGVTPALAASKQASIDKLAAQYHAFQQFNGTVLVMDEKGLVLKKAYGLADFEWRVPATPDTKFRIASVTKQFTSMVIMQMVADGSVGLEDTLGKLLPDYRQDTGSRVTLTHLLNHTSGIPNFTSHPDFGKVSRQPIPSVEFIPRFASGDLEFEPGTKYAYSNSGYYLLGAIIERVAGKPYAQVVQERIFDPVGMKNSGYDVSATVLPKRASGYVATLDGLRNAPYIDMGLPFAAGGLYSTVEDLALWSRALQGDTLLPPALKQRMFTPGLQGYAFGWEVQPVKLDDGKTEVALQSHRGGVEGFSTLISRSAETKQAVIILSNVRGSNVQGLASGIWSLLHGVKPHAPRRSIAEAVMAALAKGTVTEAVATYRTLTAQKPDEYRRNPGELNRLGYHLMKEGRLADAIEIFKLNVEMYPTDGNVHDSLGEAYLAQGDKRLAAESYRRSLEFDPKNADAVRILKELEPPSAKSP</sequence>
<dbReference type="InterPro" id="IPR011990">
    <property type="entry name" value="TPR-like_helical_dom_sf"/>
</dbReference>
<keyword evidence="3" id="KW-0802">TPR repeat</keyword>
<dbReference type="PANTHER" id="PTHR46825:SF11">
    <property type="entry name" value="PENICILLIN-BINDING PROTEIN 4"/>
    <property type="match status" value="1"/>
</dbReference>
<comment type="subcellular location">
    <subcellularLocation>
        <location evidence="1">Membrane</location>
    </subcellularLocation>
</comment>
<dbReference type="InterPro" id="IPR001466">
    <property type="entry name" value="Beta-lactam-related"/>
</dbReference>
<dbReference type="Pfam" id="PF00144">
    <property type="entry name" value="Beta-lactamase"/>
    <property type="match status" value="1"/>
</dbReference>
<name>A0A0H4WST0_9BACT</name>
<proteinExistence type="predicted"/>
<dbReference type="eggNOG" id="COG1680">
    <property type="taxonomic scope" value="Bacteria"/>
</dbReference>
<dbReference type="GO" id="GO:0016020">
    <property type="term" value="C:membrane"/>
    <property type="evidence" value="ECO:0007669"/>
    <property type="project" value="UniProtKB-SubCell"/>
</dbReference>
<feature type="repeat" description="TPR" evidence="3">
    <location>
        <begin position="443"/>
        <end position="476"/>
    </location>
</feature>
<evidence type="ECO:0000313" key="5">
    <source>
        <dbReference type="EMBL" id="AKQ65869.1"/>
    </source>
</evidence>
<dbReference type="STRING" id="1297742.A176_002781"/>
<dbReference type="Gene3D" id="3.40.710.10">
    <property type="entry name" value="DD-peptidase/beta-lactamase superfamily"/>
    <property type="match status" value="1"/>
</dbReference>
<dbReference type="PATRIC" id="fig|1297742.4.peg.2808"/>
<dbReference type="Pfam" id="PF13432">
    <property type="entry name" value="TPR_16"/>
    <property type="match status" value="1"/>
</dbReference>
<dbReference type="PROSITE" id="PS50005">
    <property type="entry name" value="TPR"/>
    <property type="match status" value="1"/>
</dbReference>
<dbReference type="AlphaFoldDB" id="A0A0H4WST0"/>
<gene>
    <name evidence="5" type="ORF">A176_002781</name>
</gene>
<evidence type="ECO:0000256" key="2">
    <source>
        <dbReference type="ARBA" id="ARBA00023136"/>
    </source>
</evidence>
<dbReference type="EMBL" id="CP012109">
    <property type="protein sequence ID" value="AKQ65869.1"/>
    <property type="molecule type" value="Genomic_DNA"/>
</dbReference>
<dbReference type="KEGG" id="mym:A176_002781"/>
<evidence type="ECO:0000256" key="1">
    <source>
        <dbReference type="ARBA" id="ARBA00004370"/>
    </source>
</evidence>
<organism evidence="5 6">
    <name type="scientific">Pseudomyxococcus hansupus</name>
    <dbReference type="NCBI Taxonomy" id="1297742"/>
    <lineage>
        <taxon>Bacteria</taxon>
        <taxon>Pseudomonadati</taxon>
        <taxon>Myxococcota</taxon>
        <taxon>Myxococcia</taxon>
        <taxon>Myxococcales</taxon>
        <taxon>Cystobacterineae</taxon>
        <taxon>Myxococcaceae</taxon>
        <taxon>Pseudomyxococcus</taxon>
    </lineage>
</organism>
<accession>A0A0H4WST0</accession>
<dbReference type="InterPro" id="IPR012338">
    <property type="entry name" value="Beta-lactam/transpept-like"/>
</dbReference>
<dbReference type="SUPFAM" id="SSF56601">
    <property type="entry name" value="beta-lactamase/transpeptidase-like"/>
    <property type="match status" value="1"/>
</dbReference>
<keyword evidence="2" id="KW-0472">Membrane</keyword>
<reference evidence="5 6" key="1">
    <citation type="journal article" date="2016" name="PLoS ONE">
        <title>Complete Genome Sequence and Comparative Genomics of a Novel Myxobacterium Myxococcus hansupus.</title>
        <authorList>
            <person name="Sharma G."/>
            <person name="Narwani T."/>
            <person name="Subramanian S."/>
        </authorList>
    </citation>
    <scope>NUCLEOTIDE SEQUENCE [LARGE SCALE GENOMIC DNA]</scope>
    <source>
        <strain evidence="6">mixupus</strain>
    </source>
</reference>
<evidence type="ECO:0000259" key="4">
    <source>
        <dbReference type="Pfam" id="PF00144"/>
    </source>
</evidence>
<dbReference type="SMART" id="SM00028">
    <property type="entry name" value="TPR"/>
    <property type="match status" value="2"/>
</dbReference>
<keyword evidence="6" id="KW-1185">Reference proteome</keyword>
<protein>
    <submittedName>
        <fullName evidence="5">Beta-lactamase</fullName>
    </submittedName>
</protein>